<dbReference type="SUPFAM" id="SSF47413">
    <property type="entry name" value="lambda repressor-like DNA-binding domains"/>
    <property type="match status" value="1"/>
</dbReference>
<organism evidence="3 4">
    <name type="scientific">Paenibacillus brasilensis</name>
    <dbReference type="NCBI Taxonomy" id="128574"/>
    <lineage>
        <taxon>Bacteria</taxon>
        <taxon>Bacillati</taxon>
        <taxon>Bacillota</taxon>
        <taxon>Bacilli</taxon>
        <taxon>Bacillales</taxon>
        <taxon>Paenibacillaceae</taxon>
        <taxon>Paenibacillus</taxon>
    </lineage>
</organism>
<keyword evidence="4" id="KW-1185">Reference proteome</keyword>
<dbReference type="PROSITE" id="PS50943">
    <property type="entry name" value="HTH_CROC1"/>
    <property type="match status" value="1"/>
</dbReference>
<accession>A0ABU0L6I4</accession>
<name>A0ABU0L6I4_9BACL</name>
<dbReference type="Gene3D" id="1.10.260.40">
    <property type="entry name" value="lambda repressor-like DNA-binding domains"/>
    <property type="match status" value="1"/>
</dbReference>
<evidence type="ECO:0000313" key="3">
    <source>
        <dbReference type="EMBL" id="MDQ0496875.1"/>
    </source>
</evidence>
<dbReference type="PANTHER" id="PTHR46797:SF1">
    <property type="entry name" value="METHYLPHOSPHONATE SYNTHASE"/>
    <property type="match status" value="1"/>
</dbReference>
<reference evidence="3 4" key="1">
    <citation type="submission" date="2023-07" db="EMBL/GenBank/DDBJ databases">
        <title>Genomic Encyclopedia of Type Strains, Phase IV (KMG-IV): sequencing the most valuable type-strain genomes for metagenomic binning, comparative biology and taxonomic classification.</title>
        <authorList>
            <person name="Goeker M."/>
        </authorList>
    </citation>
    <scope>NUCLEOTIDE SEQUENCE [LARGE SCALE GENOMIC DNA]</scope>
    <source>
        <strain evidence="3 4">DSM 14914</strain>
    </source>
</reference>
<comment type="caution">
    <text evidence="3">The sequence shown here is derived from an EMBL/GenBank/DDBJ whole genome shotgun (WGS) entry which is preliminary data.</text>
</comment>
<dbReference type="CDD" id="cd00093">
    <property type="entry name" value="HTH_XRE"/>
    <property type="match status" value="1"/>
</dbReference>
<dbReference type="PANTHER" id="PTHR46797">
    <property type="entry name" value="HTH-TYPE TRANSCRIPTIONAL REGULATOR"/>
    <property type="match status" value="1"/>
</dbReference>
<dbReference type="SMART" id="SM00530">
    <property type="entry name" value="HTH_XRE"/>
    <property type="match status" value="1"/>
</dbReference>
<dbReference type="InterPro" id="IPR010982">
    <property type="entry name" value="Lambda_DNA-bd_dom_sf"/>
</dbReference>
<sequence length="168" mass="18482">MFKKIPSLFSVMIYVKNKHWCVKMMEHLNSVIGANIKKFRKAINMSTTTLGELSNTSQGTISKIENGSSTSIEVLLSICKALKITLYDILPAGSLPDLHRVDSGNKKQLLGVLDELTDAEIRAVQALLTTNILPALKNISPLVTALDALDEDTRNILGNLLYSITNNR</sequence>
<evidence type="ECO:0000259" key="2">
    <source>
        <dbReference type="PROSITE" id="PS50943"/>
    </source>
</evidence>
<proteinExistence type="predicted"/>
<feature type="domain" description="HTH cro/C1-type" evidence="2">
    <location>
        <begin position="36"/>
        <end position="89"/>
    </location>
</feature>
<protein>
    <submittedName>
        <fullName evidence="3">Transcriptional regulator with XRE-family HTH domain</fullName>
    </submittedName>
</protein>
<dbReference type="InterPro" id="IPR001387">
    <property type="entry name" value="Cro/C1-type_HTH"/>
</dbReference>
<dbReference type="Pfam" id="PF01381">
    <property type="entry name" value="HTH_3"/>
    <property type="match status" value="1"/>
</dbReference>
<dbReference type="EMBL" id="JAUSWA010000046">
    <property type="protein sequence ID" value="MDQ0496875.1"/>
    <property type="molecule type" value="Genomic_DNA"/>
</dbReference>
<keyword evidence="1" id="KW-0238">DNA-binding</keyword>
<evidence type="ECO:0000256" key="1">
    <source>
        <dbReference type="ARBA" id="ARBA00023125"/>
    </source>
</evidence>
<gene>
    <name evidence="3" type="ORF">QOZ95_005075</name>
</gene>
<dbReference type="InterPro" id="IPR050807">
    <property type="entry name" value="TransReg_Diox_bact_type"/>
</dbReference>
<dbReference type="Proteomes" id="UP001242811">
    <property type="component" value="Unassembled WGS sequence"/>
</dbReference>
<evidence type="ECO:0000313" key="4">
    <source>
        <dbReference type="Proteomes" id="UP001242811"/>
    </source>
</evidence>